<keyword evidence="2" id="KW-1185">Reference proteome</keyword>
<organism evidence="1 2">
    <name type="scientific">Chlorobaculum limnaeum</name>
    <dbReference type="NCBI Taxonomy" id="274537"/>
    <lineage>
        <taxon>Bacteria</taxon>
        <taxon>Pseudomonadati</taxon>
        <taxon>Chlorobiota</taxon>
        <taxon>Chlorobiia</taxon>
        <taxon>Chlorobiales</taxon>
        <taxon>Chlorobiaceae</taxon>
        <taxon>Chlorobaculum</taxon>
    </lineage>
</organism>
<sequence>MNTEASEKRPIQTSAEQLWSWHGGSGALIWQLMFGGETVMGINRFPQERKASFFCLESSSGRVLRDDFVLTFDNGESEAPVGDGWMIGLETVHGNLLFCHAYQAGSPEHQGIWALDLPAGRVSWGRPDLVYMANFGDAILAYRSIVFAGFPERDYFLIDPLTGRELEHLGTAHERPNRLRDAAQSEEERQGILLPDATFDELGHVEHIESGSMTVTVRHRMEHGAEGIPAWVSTLCVSEGDRLIHEAVMASGEPMPVFNSFLIKDDRLYYIKERESLVSLVIS</sequence>
<dbReference type="STRING" id="274537.BIU88_02510"/>
<evidence type="ECO:0000313" key="2">
    <source>
        <dbReference type="Proteomes" id="UP000095185"/>
    </source>
</evidence>
<evidence type="ECO:0008006" key="3">
    <source>
        <dbReference type="Google" id="ProtNLM"/>
    </source>
</evidence>
<proteinExistence type="predicted"/>
<evidence type="ECO:0000313" key="1">
    <source>
        <dbReference type="EMBL" id="AOS83114.1"/>
    </source>
</evidence>
<dbReference type="Proteomes" id="UP000095185">
    <property type="component" value="Chromosome"/>
</dbReference>
<accession>A0A1D8D480</accession>
<dbReference type="OrthoDB" id="597091at2"/>
<protein>
    <recommendedName>
        <fullName evidence="3">DUF4905 domain-containing protein</fullName>
    </recommendedName>
</protein>
<gene>
    <name evidence="1" type="ORF">BIU88_02510</name>
</gene>
<name>A0A1D8D480_CHLLM</name>
<dbReference type="KEGG" id="clz:BIU88_02510"/>
<dbReference type="AlphaFoldDB" id="A0A1D8D480"/>
<reference evidence="1" key="1">
    <citation type="submission" date="2016-09" db="EMBL/GenBank/DDBJ databases">
        <title>Genome sequence of Chlorobaculum limnaeum.</title>
        <authorList>
            <person name="Liu Z."/>
            <person name="Tank M."/>
            <person name="Bryant D.A."/>
        </authorList>
    </citation>
    <scope>NUCLEOTIDE SEQUENCE [LARGE SCALE GENOMIC DNA]</scope>
    <source>
        <strain evidence="1">DSM 1677</strain>
    </source>
</reference>
<dbReference type="RefSeq" id="WP_069808840.1">
    <property type="nucleotide sequence ID" value="NZ_CP017305.1"/>
</dbReference>
<dbReference type="EMBL" id="CP017305">
    <property type="protein sequence ID" value="AOS83114.1"/>
    <property type="molecule type" value="Genomic_DNA"/>
</dbReference>